<feature type="signal peptide" evidence="2">
    <location>
        <begin position="1"/>
        <end position="18"/>
    </location>
</feature>
<evidence type="ECO:0008006" key="5">
    <source>
        <dbReference type="Google" id="ProtNLM"/>
    </source>
</evidence>
<feature type="chain" id="PRO_5040832382" description="Lipoprotein" evidence="2">
    <location>
        <begin position="19"/>
        <end position="162"/>
    </location>
</feature>
<evidence type="ECO:0000313" key="3">
    <source>
        <dbReference type="EMBL" id="MDC4239559.1"/>
    </source>
</evidence>
<dbReference type="RefSeq" id="WP_008681092.1">
    <property type="nucleotide sequence ID" value="NZ_CABKOG010000003.1"/>
</dbReference>
<name>A0A9X4AZ82_9CLOT</name>
<dbReference type="Proteomes" id="UP001141183">
    <property type="component" value="Unassembled WGS sequence"/>
</dbReference>
<gene>
    <name evidence="3" type="ORF">NE398_05190</name>
</gene>
<evidence type="ECO:0000313" key="4">
    <source>
        <dbReference type="Proteomes" id="UP001141183"/>
    </source>
</evidence>
<reference evidence="3" key="1">
    <citation type="submission" date="2022-05" db="EMBL/GenBank/DDBJ databases">
        <title>Draft genome sequence of Clostridium tertium strain CP3 isolated from Peru.</title>
        <authorList>
            <person name="Hurtado R."/>
            <person name="Lima L."/>
            <person name="Sousa T."/>
            <person name="Jaiswal A.K."/>
            <person name="Tiwari S."/>
            <person name="Maturrano L."/>
            <person name="Brenig B."/>
            <person name="Azevedo V."/>
        </authorList>
    </citation>
    <scope>NUCLEOTIDE SEQUENCE</scope>
    <source>
        <strain evidence="3">CP3</strain>
    </source>
</reference>
<feature type="compositionally biased region" description="Low complexity" evidence="1">
    <location>
        <begin position="32"/>
        <end position="69"/>
    </location>
</feature>
<accession>A0A9X4AZ82</accession>
<comment type="caution">
    <text evidence="3">The sequence shown here is derived from an EMBL/GenBank/DDBJ whole genome shotgun (WGS) entry which is preliminary data.</text>
</comment>
<dbReference type="PROSITE" id="PS51257">
    <property type="entry name" value="PROKAR_LIPOPROTEIN"/>
    <property type="match status" value="1"/>
</dbReference>
<keyword evidence="2" id="KW-0732">Signal</keyword>
<keyword evidence="4" id="KW-1185">Reference proteome</keyword>
<evidence type="ECO:0000256" key="2">
    <source>
        <dbReference type="SAM" id="SignalP"/>
    </source>
</evidence>
<evidence type="ECO:0000256" key="1">
    <source>
        <dbReference type="SAM" id="MobiDB-lite"/>
    </source>
</evidence>
<dbReference type="EMBL" id="JAMRYU010000004">
    <property type="protein sequence ID" value="MDC4239559.1"/>
    <property type="molecule type" value="Genomic_DNA"/>
</dbReference>
<sequence length="162" mass="17539">MKKLLIGMLITCSLGLVACGKTTAENPSTNKNSGTGVTEGTNNGTNGTGVTDNTNSNTNGTNNQGGSVNESRTSVNNLYTEFKGKVEGGIENIKSEDWDKYSNEFKGKLTNLKNTVEDASIKSTVGDMENLFNEYDKAIREKTDVAKDKVEEMKNRIENALK</sequence>
<feature type="region of interest" description="Disordered" evidence="1">
    <location>
        <begin position="24"/>
        <end position="73"/>
    </location>
</feature>
<dbReference type="AlphaFoldDB" id="A0A9X4AZ82"/>
<organism evidence="3 4">
    <name type="scientific">Clostridium tertium</name>
    <dbReference type="NCBI Taxonomy" id="1559"/>
    <lineage>
        <taxon>Bacteria</taxon>
        <taxon>Bacillati</taxon>
        <taxon>Bacillota</taxon>
        <taxon>Clostridia</taxon>
        <taxon>Eubacteriales</taxon>
        <taxon>Clostridiaceae</taxon>
        <taxon>Clostridium</taxon>
    </lineage>
</organism>
<proteinExistence type="predicted"/>
<protein>
    <recommendedName>
        <fullName evidence="5">Lipoprotein</fullName>
    </recommendedName>
</protein>